<name>A0AA43QNK2_9LECA</name>
<comment type="caution">
    <text evidence="4">The sequence shown here is derived from an EMBL/GenBank/DDBJ whole genome shotgun (WGS) entry which is preliminary data.</text>
</comment>
<dbReference type="AlphaFoldDB" id="A0AA43QNK2"/>
<dbReference type="SUPFAM" id="SSF50729">
    <property type="entry name" value="PH domain-like"/>
    <property type="match status" value="1"/>
</dbReference>
<evidence type="ECO:0000313" key="4">
    <source>
        <dbReference type="EMBL" id="MDI1489762.1"/>
    </source>
</evidence>
<dbReference type="Proteomes" id="UP001161017">
    <property type="component" value="Unassembled WGS sequence"/>
</dbReference>
<feature type="region of interest" description="Disordered" evidence="2">
    <location>
        <begin position="1"/>
        <end position="35"/>
    </location>
</feature>
<evidence type="ECO:0000256" key="2">
    <source>
        <dbReference type="SAM" id="MobiDB-lite"/>
    </source>
</evidence>
<feature type="compositionally biased region" description="Low complexity" evidence="2">
    <location>
        <begin position="490"/>
        <end position="512"/>
    </location>
</feature>
<dbReference type="PANTHER" id="PTHR31941">
    <property type="entry name" value="CYTOSKELETAL SIGNALING PROTEIN SLM1"/>
    <property type="match status" value="1"/>
</dbReference>
<evidence type="ECO:0000313" key="5">
    <source>
        <dbReference type="Proteomes" id="UP001161017"/>
    </source>
</evidence>
<accession>A0AA43QNK2</accession>
<dbReference type="Gene3D" id="2.30.29.30">
    <property type="entry name" value="Pleckstrin-homology domain (PH domain)/Phosphotyrosine-binding domain (PTB)"/>
    <property type="match status" value="1"/>
</dbReference>
<proteinExistence type="predicted"/>
<dbReference type="Gene3D" id="1.20.1270.60">
    <property type="entry name" value="Arfaptin homology (AH) domain/BAR domain"/>
    <property type="match status" value="1"/>
</dbReference>
<dbReference type="SMART" id="SM00233">
    <property type="entry name" value="PH"/>
    <property type="match status" value="1"/>
</dbReference>
<dbReference type="InterPro" id="IPR027267">
    <property type="entry name" value="AH/BAR_dom_sf"/>
</dbReference>
<reference evidence="4" key="1">
    <citation type="journal article" date="2023" name="Genome Biol. Evol.">
        <title>First Whole Genome Sequence and Flow Cytometry Genome Size Data for the Lichen-Forming Fungus Ramalina farinacea (Ascomycota).</title>
        <authorList>
            <person name="Llewellyn T."/>
            <person name="Mian S."/>
            <person name="Hill R."/>
            <person name="Leitch I.J."/>
            <person name="Gaya E."/>
        </authorList>
    </citation>
    <scope>NUCLEOTIDE SEQUENCE</scope>
    <source>
        <strain evidence="4">LIQ254RAFAR</strain>
    </source>
</reference>
<dbReference type="InterPro" id="IPR046868">
    <property type="entry name" value="BAR_4"/>
</dbReference>
<dbReference type="EMBL" id="JAPUFD010000010">
    <property type="protein sequence ID" value="MDI1489762.1"/>
    <property type="molecule type" value="Genomic_DNA"/>
</dbReference>
<feature type="compositionally biased region" description="Acidic residues" evidence="2">
    <location>
        <begin position="22"/>
        <end position="31"/>
    </location>
</feature>
<dbReference type="PROSITE" id="PS50003">
    <property type="entry name" value="PH_DOMAIN"/>
    <property type="match status" value="1"/>
</dbReference>
<dbReference type="InterPro" id="IPR043453">
    <property type="entry name" value="Slm1_PH"/>
</dbReference>
<feature type="compositionally biased region" description="Low complexity" evidence="2">
    <location>
        <begin position="428"/>
        <end position="463"/>
    </location>
</feature>
<keyword evidence="5" id="KW-1185">Reference proteome</keyword>
<protein>
    <recommendedName>
        <fullName evidence="3">PH domain-containing protein</fullName>
    </recommendedName>
</protein>
<feature type="domain" description="PH" evidence="3">
    <location>
        <begin position="302"/>
        <end position="411"/>
    </location>
</feature>
<evidence type="ECO:0000259" key="3">
    <source>
        <dbReference type="PROSITE" id="PS50003"/>
    </source>
</evidence>
<dbReference type="PANTHER" id="PTHR31941:SF1">
    <property type="entry name" value="CYTOSKELETAL SIGNALING PROTEIN SLM1"/>
    <property type="match status" value="1"/>
</dbReference>
<sequence length="520" mass="55343">MAGVHSPTQSLPHRPTGRSLSDDEAVPETDPSDTSSLLLERLQAYKHACGYLENYITETTKVQHAQAKEYEKILKTVSSPLKEGHHFDQQLGGIAGLFENLRSNTQGISNAHLETEKNLKSSVLPILERLHVEIKNKNKELSKGAVKGSKEVDKARNTTQKHIELLGQHTAAFSSSGGKVDPANDPYILQRGVSHRLHKQVLEENNNRHDLLAVQDSFASFEAHVIATFQQALTAFLELTGGGLEREKAMYSDIVSTAQKIPPDFEWKGFVSRNNNVLIDPSEPQRSVSNISFPNQNHGSTLPLIAGSLERKSRVALKGYDTGYYVITPSKYLHQFKSDDDFKKDPIPELALYLPDCTIGAVSGEKFNVKGKDASKGKVGGAMAMSHELQFKAHSPADAEKWYSVIKNAASGTAGGIMTSGLSGGSGSAAASPADSKSSPATSSPTATAARQPAPLQTQQQTGYQASPITPGSGVTPGSAGPAKMASPQSSGTTMASPGGAASGTGSTPTSGLDRQPGQY</sequence>
<feature type="region of interest" description="Disordered" evidence="2">
    <location>
        <begin position="423"/>
        <end position="520"/>
    </location>
</feature>
<gene>
    <name evidence="4" type="ORF">OHK93_000960</name>
</gene>
<dbReference type="InterPro" id="IPR011993">
    <property type="entry name" value="PH-like_dom_sf"/>
</dbReference>
<dbReference type="InterPro" id="IPR001849">
    <property type="entry name" value="PH_domain"/>
</dbReference>
<dbReference type="CDD" id="cd13311">
    <property type="entry name" value="PH_Slm1"/>
    <property type="match status" value="1"/>
</dbReference>
<feature type="compositionally biased region" description="Polar residues" evidence="2">
    <location>
        <begin position="1"/>
        <end position="11"/>
    </location>
</feature>
<organism evidence="4 5">
    <name type="scientific">Ramalina farinacea</name>
    <dbReference type="NCBI Taxonomy" id="258253"/>
    <lineage>
        <taxon>Eukaryota</taxon>
        <taxon>Fungi</taxon>
        <taxon>Dikarya</taxon>
        <taxon>Ascomycota</taxon>
        <taxon>Pezizomycotina</taxon>
        <taxon>Lecanoromycetes</taxon>
        <taxon>OSLEUM clade</taxon>
        <taxon>Lecanoromycetidae</taxon>
        <taxon>Lecanorales</taxon>
        <taxon>Lecanorineae</taxon>
        <taxon>Ramalinaceae</taxon>
        <taxon>Ramalina</taxon>
    </lineage>
</organism>
<dbReference type="SUPFAM" id="SSF103657">
    <property type="entry name" value="BAR/IMD domain-like"/>
    <property type="match status" value="1"/>
</dbReference>
<dbReference type="Pfam" id="PF20399">
    <property type="entry name" value="PH_20"/>
    <property type="match status" value="1"/>
</dbReference>
<keyword evidence="1" id="KW-0597">Phosphoprotein</keyword>
<dbReference type="InterPro" id="IPR046869">
    <property type="entry name" value="SLM1/RGC1-like_PH"/>
</dbReference>
<evidence type="ECO:0000256" key="1">
    <source>
        <dbReference type="ARBA" id="ARBA00022553"/>
    </source>
</evidence>
<dbReference type="Pfam" id="PF20400">
    <property type="entry name" value="BAR_4"/>
    <property type="match status" value="1"/>
</dbReference>